<dbReference type="Proteomes" id="UP001519332">
    <property type="component" value="Unassembled WGS sequence"/>
</dbReference>
<sequence length="290" mass="31203">MSESTLHGDSREDQQHARRGRRHIVPDAASGPVARFACELLALKQSAGNPSYDQMRLELGAAASKSTLSAATRGRVLPSWAVTWEFVRSLAVTRLGHDVDVVRNEWQLRWETAKAGLASAVVEQPQDLTTSDKADSRRKRGLIAALATVGVMLAVVLLARVPQQSATAYPIPGDATSFGGDGLPGDETFPDGTSVHVGGTFTKIWRLKNIGTVPWHNRYLQISGGTTVLCESPDRIPVPDAAPGQMVEVSVPVTPKGTGVCEVVWKMVDAQGAFVFPDHRGVYYQVTVVP</sequence>
<dbReference type="Pfam" id="PF16158">
    <property type="entry name" value="N_BRCA1_IG"/>
    <property type="match status" value="1"/>
</dbReference>
<dbReference type="PANTHER" id="PTHR20930:SF0">
    <property type="entry name" value="PROTEIN ILRUN"/>
    <property type="match status" value="1"/>
</dbReference>
<feature type="domain" description="Nbr1 FW" evidence="3">
    <location>
        <begin position="188"/>
        <end position="277"/>
    </location>
</feature>
<evidence type="ECO:0000256" key="2">
    <source>
        <dbReference type="SAM" id="Phobius"/>
    </source>
</evidence>
<keyword evidence="2" id="KW-0812">Transmembrane</keyword>
<feature type="transmembrane region" description="Helical" evidence="2">
    <location>
        <begin position="141"/>
        <end position="161"/>
    </location>
</feature>
<dbReference type="RefSeq" id="WP_209644192.1">
    <property type="nucleotide sequence ID" value="NZ_JAGINW010000001.1"/>
</dbReference>
<accession>A0ABS4TS25</accession>
<comment type="caution">
    <text evidence="4">The sequence shown here is derived from an EMBL/GenBank/DDBJ whole genome shotgun (WGS) entry which is preliminary data.</text>
</comment>
<evidence type="ECO:0000259" key="3">
    <source>
        <dbReference type="Pfam" id="PF16158"/>
    </source>
</evidence>
<dbReference type="PANTHER" id="PTHR20930">
    <property type="entry name" value="OVARIAN CARCINOMA ANTIGEN CA125-RELATED"/>
    <property type="match status" value="1"/>
</dbReference>
<feature type="region of interest" description="Disordered" evidence="1">
    <location>
        <begin position="1"/>
        <end position="24"/>
    </location>
</feature>
<keyword evidence="2" id="KW-1133">Transmembrane helix</keyword>
<dbReference type="EMBL" id="JAGINW010000001">
    <property type="protein sequence ID" value="MBP2327216.1"/>
    <property type="molecule type" value="Genomic_DNA"/>
</dbReference>
<reference evidence="4 5" key="1">
    <citation type="submission" date="2021-03" db="EMBL/GenBank/DDBJ databases">
        <title>Sequencing the genomes of 1000 actinobacteria strains.</title>
        <authorList>
            <person name="Klenk H.-P."/>
        </authorList>
    </citation>
    <scope>NUCLEOTIDE SEQUENCE [LARGE SCALE GENOMIC DNA]</scope>
    <source>
        <strain evidence="4 5">DSM 46670</strain>
    </source>
</reference>
<dbReference type="Gene3D" id="2.60.40.10">
    <property type="entry name" value="Immunoglobulins"/>
    <property type="match status" value="1"/>
</dbReference>
<protein>
    <recommendedName>
        <fullName evidence="3">Nbr1 FW domain-containing protein</fullName>
    </recommendedName>
</protein>
<organism evidence="4 5">
    <name type="scientific">Kibdelosporangium banguiense</name>
    <dbReference type="NCBI Taxonomy" id="1365924"/>
    <lineage>
        <taxon>Bacteria</taxon>
        <taxon>Bacillati</taxon>
        <taxon>Actinomycetota</taxon>
        <taxon>Actinomycetes</taxon>
        <taxon>Pseudonocardiales</taxon>
        <taxon>Pseudonocardiaceae</taxon>
        <taxon>Kibdelosporangium</taxon>
    </lineage>
</organism>
<evidence type="ECO:0000313" key="5">
    <source>
        <dbReference type="Proteomes" id="UP001519332"/>
    </source>
</evidence>
<gene>
    <name evidence="4" type="ORF">JOF56_007601</name>
</gene>
<keyword evidence="5" id="KW-1185">Reference proteome</keyword>
<name>A0ABS4TS25_9PSEU</name>
<dbReference type="CDD" id="cd14947">
    <property type="entry name" value="NBR1_like"/>
    <property type="match status" value="1"/>
</dbReference>
<dbReference type="InterPro" id="IPR013783">
    <property type="entry name" value="Ig-like_fold"/>
</dbReference>
<evidence type="ECO:0000256" key="1">
    <source>
        <dbReference type="SAM" id="MobiDB-lite"/>
    </source>
</evidence>
<proteinExistence type="predicted"/>
<keyword evidence="2" id="KW-0472">Membrane</keyword>
<evidence type="ECO:0000313" key="4">
    <source>
        <dbReference type="EMBL" id="MBP2327216.1"/>
    </source>
</evidence>
<feature type="compositionally biased region" description="Basic and acidic residues" evidence="1">
    <location>
        <begin position="1"/>
        <end position="16"/>
    </location>
</feature>
<dbReference type="InterPro" id="IPR032350">
    <property type="entry name" value="Nbr1_FW"/>
</dbReference>